<feature type="transmembrane region" description="Helical" evidence="1">
    <location>
        <begin position="31"/>
        <end position="53"/>
    </location>
</feature>
<dbReference type="Proteomes" id="UP000249467">
    <property type="component" value="Unassembled WGS sequence"/>
</dbReference>
<evidence type="ECO:0000256" key="1">
    <source>
        <dbReference type="SAM" id="Phobius"/>
    </source>
</evidence>
<name>A0A2W4WGS7_9CYAN</name>
<evidence type="ECO:0000313" key="2">
    <source>
        <dbReference type="EMBL" id="PZO41139.1"/>
    </source>
</evidence>
<gene>
    <name evidence="2" type="ORF">DCF19_10390</name>
</gene>
<sequence>MTERCMEIAPEVYQGQFGEFTITKDDRLSVIIYRSALAIAALCFSLGVVLVLLQPSNPEFVNWLTWLYVGFSIGLGVALWTIHIYLELLHRVLQIFWAIGAIASVGIALYFPEPLAITIYEHPIALIGVGFSFAALTGIFFKETFCFNRFETKFLVPLVPVLILGHLVNFLPVAIEQGFLAAWAVLFAIFAIRKATQEIPSDIGDKSVFAYLKAQKQQAVSNKRI</sequence>
<dbReference type="Pfam" id="PF10063">
    <property type="entry name" value="DUF2301"/>
    <property type="match status" value="1"/>
</dbReference>
<proteinExistence type="predicted"/>
<keyword evidence="1" id="KW-0812">Transmembrane</keyword>
<evidence type="ECO:0000313" key="3">
    <source>
        <dbReference type="Proteomes" id="UP000249467"/>
    </source>
</evidence>
<keyword evidence="1" id="KW-1133">Transmembrane helix</keyword>
<dbReference type="AlphaFoldDB" id="A0A2W4WGS7"/>
<feature type="transmembrane region" description="Helical" evidence="1">
    <location>
        <begin position="93"/>
        <end position="111"/>
    </location>
</feature>
<dbReference type="PANTHER" id="PTHR36716">
    <property type="entry name" value="F3H9.20 PROTEIN"/>
    <property type="match status" value="1"/>
</dbReference>
<feature type="transmembrane region" description="Helical" evidence="1">
    <location>
        <begin position="154"/>
        <end position="172"/>
    </location>
</feature>
<comment type="caution">
    <text evidence="2">The sequence shown here is derived from an EMBL/GenBank/DDBJ whole genome shotgun (WGS) entry which is preliminary data.</text>
</comment>
<feature type="transmembrane region" description="Helical" evidence="1">
    <location>
        <begin position="123"/>
        <end position="142"/>
    </location>
</feature>
<feature type="transmembrane region" description="Helical" evidence="1">
    <location>
        <begin position="178"/>
        <end position="196"/>
    </location>
</feature>
<evidence type="ECO:0008006" key="4">
    <source>
        <dbReference type="Google" id="ProtNLM"/>
    </source>
</evidence>
<organism evidence="2 3">
    <name type="scientific">Pseudanabaena frigida</name>
    <dbReference type="NCBI Taxonomy" id="945775"/>
    <lineage>
        <taxon>Bacteria</taxon>
        <taxon>Bacillati</taxon>
        <taxon>Cyanobacteriota</taxon>
        <taxon>Cyanophyceae</taxon>
        <taxon>Pseudanabaenales</taxon>
        <taxon>Pseudanabaenaceae</taxon>
        <taxon>Pseudanabaena</taxon>
    </lineage>
</organism>
<keyword evidence="1" id="KW-0472">Membrane</keyword>
<dbReference type="PANTHER" id="PTHR36716:SF2">
    <property type="entry name" value="F3H9.20 PROTEIN"/>
    <property type="match status" value="1"/>
</dbReference>
<reference evidence="2 3" key="1">
    <citation type="submission" date="2018-04" db="EMBL/GenBank/DDBJ databases">
        <authorList>
            <person name="Go L.Y."/>
            <person name="Mitchell J.A."/>
        </authorList>
    </citation>
    <scope>NUCLEOTIDE SEQUENCE [LARGE SCALE GENOMIC DNA]</scope>
    <source>
        <strain evidence="2">ULC066bin1</strain>
    </source>
</reference>
<reference evidence="2 3" key="2">
    <citation type="submission" date="2018-06" db="EMBL/GenBank/DDBJ databases">
        <title>Metagenomic assembly of (sub)arctic Cyanobacteria and their associated microbiome from non-axenic cultures.</title>
        <authorList>
            <person name="Baurain D."/>
        </authorList>
    </citation>
    <scope>NUCLEOTIDE SEQUENCE [LARGE SCALE GENOMIC DNA]</scope>
    <source>
        <strain evidence="2">ULC066bin1</strain>
    </source>
</reference>
<accession>A0A2W4WGS7</accession>
<protein>
    <recommendedName>
        <fullName evidence="4">DUF2301 domain-containing membrane protein</fullName>
    </recommendedName>
</protein>
<dbReference type="InterPro" id="IPR019275">
    <property type="entry name" value="DUF2301"/>
</dbReference>
<dbReference type="EMBL" id="QBML01000012">
    <property type="protein sequence ID" value="PZO41139.1"/>
    <property type="molecule type" value="Genomic_DNA"/>
</dbReference>
<feature type="transmembrane region" description="Helical" evidence="1">
    <location>
        <begin position="65"/>
        <end position="86"/>
    </location>
</feature>